<dbReference type="PANTHER" id="PTHR13887:SF14">
    <property type="entry name" value="DISULFIDE BOND FORMATION PROTEIN D"/>
    <property type="match status" value="1"/>
</dbReference>
<proteinExistence type="inferred from homology"/>
<comment type="similarity">
    <text evidence="1">Belongs to the thioredoxin family. DsbA subfamily.</text>
</comment>
<evidence type="ECO:0000313" key="8">
    <source>
        <dbReference type="Proteomes" id="UP000229749"/>
    </source>
</evidence>
<reference evidence="8" key="1">
    <citation type="submission" date="2017-09" db="EMBL/GenBank/DDBJ databases">
        <title>Depth-based differentiation of microbial function through sediment-hosted aquifers and enrichment of novel symbionts in the deep terrestrial subsurface.</title>
        <authorList>
            <person name="Probst A.J."/>
            <person name="Ladd B."/>
            <person name="Jarett J.K."/>
            <person name="Geller-Mcgrath D.E."/>
            <person name="Sieber C.M.K."/>
            <person name="Emerson J.B."/>
            <person name="Anantharaman K."/>
            <person name="Thomas B.C."/>
            <person name="Malmstrom R."/>
            <person name="Stieglmeier M."/>
            <person name="Klingl A."/>
            <person name="Woyke T."/>
            <person name="Ryan C.M."/>
            <person name="Banfield J.F."/>
        </authorList>
    </citation>
    <scope>NUCLEOTIDE SEQUENCE [LARGE SCALE GENOMIC DNA]</scope>
</reference>
<accession>A0A2M7XFZ9</accession>
<gene>
    <name evidence="7" type="ORF">CO172_03565</name>
</gene>
<evidence type="ECO:0000256" key="2">
    <source>
        <dbReference type="ARBA" id="ARBA00022729"/>
    </source>
</evidence>
<dbReference type="Gene3D" id="3.40.30.10">
    <property type="entry name" value="Glutaredoxin"/>
    <property type="match status" value="1"/>
</dbReference>
<sequence>MITCFLLLGTIGFFVIGGLLIKGNLVFESDKQNQELVIDEIPGDIIEGNDIANNGGNKIIQVAKVDQDDHIQGDQQAELIFIEYSDFECPFCSRFHTTMQQVMEDYKGKVQWVYRHFPLTSLHSQAKSAAMASECAAEQGKFWEYSDELFKNSDKLGQELYLQIATSLNLNKTNFQNCLQS</sequence>
<protein>
    <recommendedName>
        <fullName evidence="6">Thioredoxin domain-containing protein</fullName>
    </recommendedName>
</protein>
<evidence type="ECO:0000256" key="1">
    <source>
        <dbReference type="ARBA" id="ARBA00005791"/>
    </source>
</evidence>
<dbReference type="InterPro" id="IPR012336">
    <property type="entry name" value="Thioredoxin-like_fold"/>
</dbReference>
<evidence type="ECO:0000313" key="7">
    <source>
        <dbReference type="EMBL" id="PJA46789.1"/>
    </source>
</evidence>
<evidence type="ECO:0000259" key="6">
    <source>
        <dbReference type="PROSITE" id="PS51352"/>
    </source>
</evidence>
<evidence type="ECO:0000256" key="3">
    <source>
        <dbReference type="ARBA" id="ARBA00023002"/>
    </source>
</evidence>
<keyword evidence="2" id="KW-0732">Signal</keyword>
<keyword evidence="5" id="KW-0676">Redox-active center</keyword>
<keyword evidence="3" id="KW-0560">Oxidoreductase</keyword>
<dbReference type="AlphaFoldDB" id="A0A2M7XFZ9"/>
<evidence type="ECO:0000256" key="5">
    <source>
        <dbReference type="ARBA" id="ARBA00023284"/>
    </source>
</evidence>
<dbReference type="Pfam" id="PF13462">
    <property type="entry name" value="Thioredoxin_4"/>
    <property type="match status" value="1"/>
</dbReference>
<evidence type="ECO:0000256" key="4">
    <source>
        <dbReference type="ARBA" id="ARBA00023157"/>
    </source>
</evidence>
<dbReference type="PANTHER" id="PTHR13887">
    <property type="entry name" value="GLUTATHIONE S-TRANSFERASE KAPPA"/>
    <property type="match status" value="1"/>
</dbReference>
<name>A0A2M7XFZ9_9BACT</name>
<dbReference type="InterPro" id="IPR036249">
    <property type="entry name" value="Thioredoxin-like_sf"/>
</dbReference>
<dbReference type="CDD" id="cd02972">
    <property type="entry name" value="DsbA_family"/>
    <property type="match status" value="1"/>
</dbReference>
<dbReference type="InterPro" id="IPR013766">
    <property type="entry name" value="Thioredoxin_domain"/>
</dbReference>
<comment type="caution">
    <text evidence="7">The sequence shown here is derived from an EMBL/GenBank/DDBJ whole genome shotgun (WGS) entry which is preliminary data.</text>
</comment>
<dbReference type="Proteomes" id="UP000229749">
    <property type="component" value="Unassembled WGS sequence"/>
</dbReference>
<keyword evidence="4" id="KW-1015">Disulfide bond</keyword>
<dbReference type="PROSITE" id="PS51352">
    <property type="entry name" value="THIOREDOXIN_2"/>
    <property type="match status" value="1"/>
</dbReference>
<dbReference type="GO" id="GO:0016491">
    <property type="term" value="F:oxidoreductase activity"/>
    <property type="evidence" value="ECO:0007669"/>
    <property type="project" value="UniProtKB-KW"/>
</dbReference>
<feature type="non-terminal residue" evidence="7">
    <location>
        <position position="181"/>
    </location>
</feature>
<dbReference type="EMBL" id="PFWS01000054">
    <property type="protein sequence ID" value="PJA46789.1"/>
    <property type="molecule type" value="Genomic_DNA"/>
</dbReference>
<organism evidence="7 8">
    <name type="scientific">Candidatus Uhrbacteria bacterium CG_4_9_14_3_um_filter_36_7</name>
    <dbReference type="NCBI Taxonomy" id="1975033"/>
    <lineage>
        <taxon>Bacteria</taxon>
        <taxon>Candidatus Uhriibacteriota</taxon>
    </lineage>
</organism>
<feature type="domain" description="Thioredoxin" evidence="6">
    <location>
        <begin position="35"/>
        <end position="181"/>
    </location>
</feature>
<dbReference type="SUPFAM" id="SSF52833">
    <property type="entry name" value="Thioredoxin-like"/>
    <property type="match status" value="1"/>
</dbReference>